<comment type="caution">
    <text evidence="1">The sequence shown here is derived from an EMBL/GenBank/DDBJ whole genome shotgun (WGS) entry which is preliminary data.</text>
</comment>
<dbReference type="AlphaFoldDB" id="A0A9P8PBY3"/>
<evidence type="ECO:0000313" key="1">
    <source>
        <dbReference type="EMBL" id="KAH3669458.1"/>
    </source>
</evidence>
<organism evidence="1 2">
    <name type="scientific">Ogataea philodendri</name>
    <dbReference type="NCBI Taxonomy" id="1378263"/>
    <lineage>
        <taxon>Eukaryota</taxon>
        <taxon>Fungi</taxon>
        <taxon>Dikarya</taxon>
        <taxon>Ascomycota</taxon>
        <taxon>Saccharomycotina</taxon>
        <taxon>Pichiomycetes</taxon>
        <taxon>Pichiales</taxon>
        <taxon>Pichiaceae</taxon>
        <taxon>Ogataea</taxon>
    </lineage>
</organism>
<dbReference type="Proteomes" id="UP000769157">
    <property type="component" value="Unassembled WGS sequence"/>
</dbReference>
<accession>A0A9P8PBY3</accession>
<sequence>MSIRCDPTFQCLSLTLSDTGRITEESQLCGGDSSWSGSTSSFSFHWTTILRCSSSMTNLSWPSWLPVMVTRSDVLYLSRRRRSGAIRIGSFMANFMVSIAGSTIRRSLSIFSSRTGTLNEWLTFELIEICSV</sequence>
<dbReference type="RefSeq" id="XP_046063721.1">
    <property type="nucleotide sequence ID" value="XM_046202356.1"/>
</dbReference>
<evidence type="ECO:0000313" key="2">
    <source>
        <dbReference type="Proteomes" id="UP000769157"/>
    </source>
</evidence>
<keyword evidence="2" id="KW-1185">Reference proteome</keyword>
<name>A0A9P8PBY3_9ASCO</name>
<reference evidence="1" key="1">
    <citation type="journal article" date="2021" name="Open Biol.">
        <title>Shared evolutionary footprints suggest mitochondrial oxidative damage underlies multiple complex I losses in fungi.</title>
        <authorList>
            <person name="Schikora-Tamarit M.A."/>
            <person name="Marcet-Houben M."/>
            <person name="Nosek J."/>
            <person name="Gabaldon T."/>
        </authorList>
    </citation>
    <scope>NUCLEOTIDE SEQUENCE</scope>
    <source>
        <strain evidence="1">CBS6075</strain>
    </source>
</reference>
<dbReference type="GeneID" id="70233547"/>
<proteinExistence type="predicted"/>
<protein>
    <submittedName>
        <fullName evidence="1">Uncharacterized protein</fullName>
    </submittedName>
</protein>
<dbReference type="EMBL" id="JAEUBE010000137">
    <property type="protein sequence ID" value="KAH3669458.1"/>
    <property type="molecule type" value="Genomic_DNA"/>
</dbReference>
<gene>
    <name evidence="1" type="ORF">OGAPHI_001579</name>
</gene>
<reference evidence="1" key="2">
    <citation type="submission" date="2021-01" db="EMBL/GenBank/DDBJ databases">
        <authorList>
            <person name="Schikora-Tamarit M.A."/>
        </authorList>
    </citation>
    <scope>NUCLEOTIDE SEQUENCE</scope>
    <source>
        <strain evidence="1">CBS6075</strain>
    </source>
</reference>